<gene>
    <name evidence="1" type="ORF">N4264_16055</name>
</gene>
<keyword evidence="2" id="KW-1185">Reference proteome</keyword>
<dbReference type="EMBL" id="CP104694">
    <property type="protein sequence ID" value="UXI66261.1"/>
    <property type="molecule type" value="Genomic_DNA"/>
</dbReference>
<evidence type="ECO:0008006" key="3">
    <source>
        <dbReference type="Google" id="ProtNLM"/>
    </source>
</evidence>
<reference evidence="1" key="1">
    <citation type="submission" date="2022-09" db="EMBL/GenBank/DDBJ databases">
        <title>Tahibacter sp. nov., isolated from a fresh water.</title>
        <authorList>
            <person name="Baek J.H."/>
            <person name="Lee J.K."/>
            <person name="Kim J.M."/>
            <person name="Jeon C.O."/>
        </authorList>
    </citation>
    <scope>NUCLEOTIDE SEQUENCE</scope>
    <source>
        <strain evidence="1">W38</strain>
    </source>
</reference>
<dbReference type="Gene3D" id="2.60.120.200">
    <property type="match status" value="1"/>
</dbReference>
<accession>A0ABY6B845</accession>
<name>A0ABY6B845_9GAMM</name>
<dbReference type="Proteomes" id="UP001064632">
    <property type="component" value="Chromosome"/>
</dbReference>
<protein>
    <recommendedName>
        <fullName evidence="3">Polysaccharide lyase-like protein</fullName>
    </recommendedName>
</protein>
<evidence type="ECO:0000313" key="2">
    <source>
        <dbReference type="Proteomes" id="UP001064632"/>
    </source>
</evidence>
<sequence length="642" mass="70157">MTRRRALIVGGMSLLSLVLPKARARAGTRGLVVGKGAAAIPPYRYQQSPLFQPIPHEITPPNIPGTTGYDFRLNGATHDYVDLGTGWPWDNAGGDWLDANGVRQGPQPWYSVPVNGASGSTAVASYAADVTAAMQQVFAQQRWNAWLWRAVNAPRSIAGTHHATEPEPVIHVQYVDGSSEDLACTYTSSIGAGTQLCASAKPKHALPAFVEFEKPQRAVASAQLRFTMVEHWSGGNPQMHAFLLDPPVNTEPVRTNGIAGAYGLRDVGVAGDPNVLGVHRYVDGTAWSDFSVGTAINTGAEREYDPAIYGNGPTDTTKLPHRGLGKWINAINGFSLVRSDYTGEGFQPLTAGMGAMRVVMPAEPGLGNGSTVGYSGTGASNAKLFLPEADFGRMKRLFVRYYMRIGTPYETPFSRRYQVYHDAQTPATWTNYSGKIGICPAHDTSLGGVSGTSGGGYGWQMRLSWFDCDAERGGPNENALQLGLHTYDFQTNNPTGHRYGLTDKQRDSMFGHRGGLGSVIYPGRWYCIEMEVDLNTVMMDAPGYVPDGAVRIWLDGRMAYERTGMVMRTLPLHPSAQNETKIRAIRELGHRDLWFNWFHGGKTKNSIDRTIFITGLVWGRSYIGPMRLPSAEQIFKNGFEPE</sequence>
<dbReference type="RefSeq" id="WP_261693245.1">
    <property type="nucleotide sequence ID" value="NZ_CP104694.1"/>
</dbReference>
<organism evidence="1 2">
    <name type="scientific">Tahibacter amnicola</name>
    <dbReference type="NCBI Taxonomy" id="2976241"/>
    <lineage>
        <taxon>Bacteria</taxon>
        <taxon>Pseudomonadati</taxon>
        <taxon>Pseudomonadota</taxon>
        <taxon>Gammaproteobacteria</taxon>
        <taxon>Lysobacterales</taxon>
        <taxon>Rhodanobacteraceae</taxon>
        <taxon>Tahibacter</taxon>
    </lineage>
</organism>
<proteinExistence type="predicted"/>
<evidence type="ECO:0000313" key="1">
    <source>
        <dbReference type="EMBL" id="UXI66261.1"/>
    </source>
</evidence>